<reference evidence="10 11" key="1">
    <citation type="submission" date="2021-01" db="EMBL/GenBank/DDBJ databases">
        <title>Genomic Encyclopedia of Type Strains, Phase IV (KMG-IV): sequencing the most valuable type-strain genomes for metagenomic binning, comparative biology and taxonomic classification.</title>
        <authorList>
            <person name="Goeker M."/>
        </authorList>
    </citation>
    <scope>NUCLEOTIDE SEQUENCE [LARGE SCALE GENOMIC DNA]</scope>
    <source>
        <strain evidence="10 11">DSM 104297</strain>
    </source>
</reference>
<evidence type="ECO:0000256" key="4">
    <source>
        <dbReference type="ARBA" id="ARBA00022833"/>
    </source>
</evidence>
<protein>
    <submittedName>
        <fullName evidence="10">Zn-dependent protease with chaperone function</fullName>
    </submittedName>
</protein>
<keyword evidence="3 6" id="KW-0378">Hydrolase</keyword>
<sequence length="417" mass="48574">MRKLISWSVIGFLLYSLLIYVYLFYVSDTSIPAELKGTSVDPTTFMNARELMLSEEYSKIRNVLFFIGIPYEWLAFVLILAFGFSKKFSQWSKEISKKTMFQTAIYVFWLSLVLLVISFPLDFISYQLSTSYNITTQSFQSWMKDMFIDFWISYVMMAGIVIVLYWLIRKFKKRWWLFAWALSIPFTLFLTFIQPVVIDPLYNDFYPLKDKELEAKILHLAEEANIPAENVYEVNMSEKTNSMNAYVTGIGSNSRIVLWDTTLEKLGDNEILFIMAHEMGHYVKKHVYGGMLLALGLSFIGLFLTKYFAQLTIRKWGHVLHLSSIRDLSSLPLILLLFSLMTFMISPFTNVISRSHELQSDTYAIELTGDHQAAVKTFQELTKSGLSQVNPPYLVKVFRYSHPTILERIQFIEEDKQ</sequence>
<evidence type="ECO:0000256" key="2">
    <source>
        <dbReference type="ARBA" id="ARBA00022723"/>
    </source>
</evidence>
<dbReference type="InterPro" id="IPR001915">
    <property type="entry name" value="Peptidase_M48"/>
</dbReference>
<feature type="transmembrane region" description="Helical" evidence="7">
    <location>
        <begin position="63"/>
        <end position="84"/>
    </location>
</feature>
<keyword evidence="1 6" id="KW-0645">Protease</keyword>
<keyword evidence="7" id="KW-0472">Membrane</keyword>
<keyword evidence="11" id="KW-1185">Reference proteome</keyword>
<evidence type="ECO:0000259" key="8">
    <source>
        <dbReference type="Pfam" id="PF01435"/>
    </source>
</evidence>
<dbReference type="GO" id="GO:0006508">
    <property type="term" value="P:proteolysis"/>
    <property type="evidence" value="ECO:0007669"/>
    <property type="project" value="UniProtKB-KW"/>
</dbReference>
<evidence type="ECO:0000256" key="7">
    <source>
        <dbReference type="SAM" id="Phobius"/>
    </source>
</evidence>
<keyword evidence="7" id="KW-0812">Transmembrane</keyword>
<feature type="domain" description="Peptidase M48" evidence="8">
    <location>
        <begin position="207"/>
        <end position="414"/>
    </location>
</feature>
<keyword evidence="7" id="KW-1133">Transmembrane helix</keyword>
<feature type="transmembrane region" description="Helical" evidence="7">
    <location>
        <begin position="146"/>
        <end position="168"/>
    </location>
</feature>
<dbReference type="InterPro" id="IPR027057">
    <property type="entry name" value="CAXX_Prtase_1"/>
</dbReference>
<keyword evidence="2" id="KW-0479">Metal-binding</keyword>
<feature type="transmembrane region" description="Helical" evidence="7">
    <location>
        <begin position="7"/>
        <end position="25"/>
    </location>
</feature>
<feature type="transmembrane region" description="Helical" evidence="7">
    <location>
        <begin position="330"/>
        <end position="349"/>
    </location>
</feature>
<dbReference type="InterPro" id="IPR032456">
    <property type="entry name" value="Peptidase_M48_N"/>
</dbReference>
<feature type="transmembrane region" description="Helical" evidence="7">
    <location>
        <begin position="175"/>
        <end position="198"/>
    </location>
</feature>
<feature type="transmembrane region" description="Helical" evidence="7">
    <location>
        <begin position="287"/>
        <end position="309"/>
    </location>
</feature>
<dbReference type="PANTHER" id="PTHR10120">
    <property type="entry name" value="CAAX PRENYL PROTEASE 1"/>
    <property type="match status" value="1"/>
</dbReference>
<evidence type="ECO:0000256" key="1">
    <source>
        <dbReference type="ARBA" id="ARBA00022670"/>
    </source>
</evidence>
<dbReference type="Gene3D" id="3.30.2010.10">
    <property type="entry name" value="Metalloproteases ('zincins'), catalytic domain"/>
    <property type="match status" value="1"/>
</dbReference>
<dbReference type="RefSeq" id="WP_205185808.1">
    <property type="nucleotide sequence ID" value="NZ_JAFBFC010000002.1"/>
</dbReference>
<proteinExistence type="inferred from homology"/>
<comment type="caution">
    <text evidence="10">The sequence shown here is derived from an EMBL/GenBank/DDBJ whole genome shotgun (WGS) entry which is preliminary data.</text>
</comment>
<gene>
    <name evidence="10" type="ORF">JOC83_001485</name>
</gene>
<accession>A0ABS2QT67</accession>
<dbReference type="GO" id="GO:0008233">
    <property type="term" value="F:peptidase activity"/>
    <property type="evidence" value="ECO:0007669"/>
    <property type="project" value="UniProtKB-KW"/>
</dbReference>
<dbReference type="Pfam" id="PF16491">
    <property type="entry name" value="Peptidase_M48_N"/>
    <property type="match status" value="1"/>
</dbReference>
<dbReference type="CDD" id="cd07343">
    <property type="entry name" value="M48A_Zmpste24p_like"/>
    <property type="match status" value="1"/>
</dbReference>
<organism evidence="10 11">
    <name type="scientific">Priestia iocasae</name>
    <dbReference type="NCBI Taxonomy" id="2291674"/>
    <lineage>
        <taxon>Bacteria</taxon>
        <taxon>Bacillati</taxon>
        <taxon>Bacillota</taxon>
        <taxon>Bacilli</taxon>
        <taxon>Bacillales</taxon>
        <taxon>Bacillaceae</taxon>
        <taxon>Priestia</taxon>
    </lineage>
</organism>
<feature type="transmembrane region" description="Helical" evidence="7">
    <location>
        <begin position="105"/>
        <end position="126"/>
    </location>
</feature>
<name>A0ABS2QT67_9BACI</name>
<evidence type="ECO:0000256" key="5">
    <source>
        <dbReference type="ARBA" id="ARBA00023049"/>
    </source>
</evidence>
<dbReference type="EMBL" id="JAFBFC010000002">
    <property type="protein sequence ID" value="MBM7702651.1"/>
    <property type="molecule type" value="Genomic_DNA"/>
</dbReference>
<evidence type="ECO:0000259" key="9">
    <source>
        <dbReference type="Pfam" id="PF16491"/>
    </source>
</evidence>
<feature type="domain" description="CAAX prenyl protease 1 N-terminal" evidence="9">
    <location>
        <begin position="29"/>
        <end position="203"/>
    </location>
</feature>
<evidence type="ECO:0000313" key="10">
    <source>
        <dbReference type="EMBL" id="MBM7702651.1"/>
    </source>
</evidence>
<dbReference type="Pfam" id="PF01435">
    <property type="entry name" value="Peptidase_M48"/>
    <property type="match status" value="1"/>
</dbReference>
<keyword evidence="4 6" id="KW-0862">Zinc</keyword>
<comment type="similarity">
    <text evidence="6">Belongs to the peptidase M48 family.</text>
</comment>
<evidence type="ECO:0000256" key="6">
    <source>
        <dbReference type="RuleBase" id="RU003983"/>
    </source>
</evidence>
<dbReference type="Proteomes" id="UP000809829">
    <property type="component" value="Unassembled WGS sequence"/>
</dbReference>
<comment type="cofactor">
    <cofactor evidence="6">
        <name>Zn(2+)</name>
        <dbReference type="ChEBI" id="CHEBI:29105"/>
    </cofactor>
    <text evidence="6">Binds 1 zinc ion per subunit.</text>
</comment>
<keyword evidence="5 6" id="KW-0482">Metalloprotease</keyword>
<evidence type="ECO:0000313" key="11">
    <source>
        <dbReference type="Proteomes" id="UP000809829"/>
    </source>
</evidence>
<evidence type="ECO:0000256" key="3">
    <source>
        <dbReference type="ARBA" id="ARBA00022801"/>
    </source>
</evidence>